<dbReference type="PROSITE" id="PS50240">
    <property type="entry name" value="TRYPSIN_DOM"/>
    <property type="match status" value="1"/>
</dbReference>
<dbReference type="PANTHER" id="PTHR24276">
    <property type="entry name" value="POLYSERASE-RELATED"/>
    <property type="match status" value="1"/>
</dbReference>
<dbReference type="SUPFAM" id="SSF50494">
    <property type="entry name" value="Trypsin-like serine proteases"/>
    <property type="match status" value="1"/>
</dbReference>
<evidence type="ECO:0000256" key="10">
    <source>
        <dbReference type="ARBA" id="ARBA00084094"/>
    </source>
</evidence>
<evidence type="ECO:0000256" key="9">
    <source>
        <dbReference type="ARBA" id="ARBA00055534"/>
    </source>
</evidence>
<dbReference type="InterPro" id="IPR001314">
    <property type="entry name" value="Peptidase_S1A"/>
</dbReference>
<dbReference type="AlphaFoldDB" id="A0AAV1KI56"/>
<dbReference type="InterPro" id="IPR018114">
    <property type="entry name" value="TRYPSIN_HIS"/>
</dbReference>
<dbReference type="EMBL" id="CAVLGL010000046">
    <property type="protein sequence ID" value="CAK1582733.1"/>
    <property type="molecule type" value="Genomic_DNA"/>
</dbReference>
<evidence type="ECO:0000256" key="6">
    <source>
        <dbReference type="ARBA" id="ARBA00022825"/>
    </source>
</evidence>
<keyword evidence="6" id="KW-0720">Serine protease</keyword>
<evidence type="ECO:0000256" key="2">
    <source>
        <dbReference type="ARBA" id="ARBA00007664"/>
    </source>
</evidence>
<dbReference type="Pfam" id="PF00089">
    <property type="entry name" value="Trypsin"/>
    <property type="match status" value="1"/>
</dbReference>
<evidence type="ECO:0000256" key="4">
    <source>
        <dbReference type="ARBA" id="ARBA00022670"/>
    </source>
</evidence>
<dbReference type="PRINTS" id="PR00722">
    <property type="entry name" value="CHYMOTRYPSIN"/>
</dbReference>
<comment type="function">
    <text evidence="9">Fibrinolytic activity; shows preferential cleavage of Arg-Gly bonds in all three fibrinogen chains. Contact with the caterpillars causes severe bleeding, due the anticoagulant effect of the protein.</text>
</comment>
<dbReference type="FunFam" id="2.40.10.10:FF:000068">
    <property type="entry name" value="transmembrane protease serine 2"/>
    <property type="match status" value="1"/>
</dbReference>
<proteinExistence type="inferred from homology"/>
<dbReference type="GO" id="GO:0004252">
    <property type="term" value="F:serine-type endopeptidase activity"/>
    <property type="evidence" value="ECO:0007669"/>
    <property type="project" value="InterPro"/>
</dbReference>
<name>A0AAV1KI56_9NEOP</name>
<protein>
    <recommendedName>
        <fullName evidence="12">Peptidase S1 domain-containing protein</fullName>
    </recommendedName>
</protein>
<gene>
    <name evidence="13" type="ORF">PARMNEM_LOCUS4227</name>
</gene>
<dbReference type="PANTHER" id="PTHR24276:SF91">
    <property type="entry name" value="AT26814P-RELATED"/>
    <property type="match status" value="1"/>
</dbReference>
<evidence type="ECO:0000256" key="8">
    <source>
        <dbReference type="ARBA" id="ARBA00023240"/>
    </source>
</evidence>
<dbReference type="InterPro" id="IPR043504">
    <property type="entry name" value="Peptidase_S1_PA_chymotrypsin"/>
</dbReference>
<keyword evidence="3" id="KW-0800">Toxin</keyword>
<evidence type="ECO:0000256" key="1">
    <source>
        <dbReference type="ARBA" id="ARBA00004239"/>
    </source>
</evidence>
<feature type="signal peptide" evidence="11">
    <location>
        <begin position="1"/>
        <end position="19"/>
    </location>
</feature>
<evidence type="ECO:0000256" key="11">
    <source>
        <dbReference type="SAM" id="SignalP"/>
    </source>
</evidence>
<comment type="caution">
    <text evidence="13">The sequence shown here is derived from an EMBL/GenBank/DDBJ whole genome shotgun (WGS) entry which is preliminary data.</text>
</comment>
<feature type="chain" id="PRO_5043796684" description="Peptidase S1 domain-containing protein" evidence="11">
    <location>
        <begin position="20"/>
        <end position="201"/>
    </location>
</feature>
<keyword evidence="10" id="KW-1205">Fibrinolytic toxin</keyword>
<evidence type="ECO:0000259" key="12">
    <source>
        <dbReference type="PROSITE" id="PS50240"/>
    </source>
</evidence>
<dbReference type="InterPro" id="IPR009003">
    <property type="entry name" value="Peptidase_S1_PA"/>
</dbReference>
<comment type="similarity">
    <text evidence="2">Belongs to the peptidase S1 family.</text>
</comment>
<dbReference type="GO" id="GO:0090729">
    <property type="term" value="F:toxin activity"/>
    <property type="evidence" value="ECO:0007669"/>
    <property type="project" value="UniProtKB-KW"/>
</dbReference>
<dbReference type="InterPro" id="IPR001254">
    <property type="entry name" value="Trypsin_dom"/>
</dbReference>
<organism evidence="13 14">
    <name type="scientific">Parnassius mnemosyne</name>
    <name type="common">clouded apollo</name>
    <dbReference type="NCBI Taxonomy" id="213953"/>
    <lineage>
        <taxon>Eukaryota</taxon>
        <taxon>Metazoa</taxon>
        <taxon>Ecdysozoa</taxon>
        <taxon>Arthropoda</taxon>
        <taxon>Hexapoda</taxon>
        <taxon>Insecta</taxon>
        <taxon>Pterygota</taxon>
        <taxon>Neoptera</taxon>
        <taxon>Endopterygota</taxon>
        <taxon>Lepidoptera</taxon>
        <taxon>Glossata</taxon>
        <taxon>Ditrysia</taxon>
        <taxon>Papilionoidea</taxon>
        <taxon>Papilionidae</taxon>
        <taxon>Parnassiinae</taxon>
        <taxon>Parnassini</taxon>
        <taxon>Parnassius</taxon>
        <taxon>Driopa</taxon>
    </lineage>
</organism>
<keyword evidence="11" id="KW-0732">Signal</keyword>
<keyword evidence="14" id="KW-1185">Reference proteome</keyword>
<keyword evidence="5" id="KW-0378">Hydrolase</keyword>
<evidence type="ECO:0000313" key="14">
    <source>
        <dbReference type="Proteomes" id="UP001314205"/>
    </source>
</evidence>
<sequence>MKAFLGIVVLILAVSSTHAQINSVEETTIYGYHRRIGIPEAARIKRLEEEIIRSGNLGRIVGGSATDISQVPYQAGLIMAFAEGNSICGGSLISNTRVVTAAHCYSESDMVAKSFTVVLGSNFIFYGGVRITTTNVAVHPNWDPWSTVNDVAVLRISRVSFSNVIQPINLPSGTDISNNFSGATALASGFGYIGEGMIRFI</sequence>
<comment type="subcellular location">
    <subcellularLocation>
        <location evidence="1">Secreted</location>
        <location evidence="1">Extracellular space</location>
    </subcellularLocation>
</comment>
<dbReference type="SMART" id="SM00020">
    <property type="entry name" value="Tryp_SPc"/>
    <property type="match status" value="1"/>
</dbReference>
<evidence type="ECO:0000256" key="7">
    <source>
        <dbReference type="ARBA" id="ARBA00023157"/>
    </source>
</evidence>
<dbReference type="PROSITE" id="PS00134">
    <property type="entry name" value="TRYPSIN_HIS"/>
    <property type="match status" value="1"/>
</dbReference>
<feature type="domain" description="Peptidase S1" evidence="12">
    <location>
        <begin position="60"/>
        <end position="201"/>
    </location>
</feature>
<dbReference type="InterPro" id="IPR050430">
    <property type="entry name" value="Peptidase_S1"/>
</dbReference>
<dbReference type="CDD" id="cd00190">
    <property type="entry name" value="Tryp_SPc"/>
    <property type="match status" value="1"/>
</dbReference>
<dbReference type="GO" id="GO:0006508">
    <property type="term" value="P:proteolysis"/>
    <property type="evidence" value="ECO:0007669"/>
    <property type="project" value="UniProtKB-KW"/>
</dbReference>
<evidence type="ECO:0000313" key="13">
    <source>
        <dbReference type="EMBL" id="CAK1582733.1"/>
    </source>
</evidence>
<dbReference type="Proteomes" id="UP001314205">
    <property type="component" value="Unassembled WGS sequence"/>
</dbReference>
<evidence type="ECO:0000256" key="3">
    <source>
        <dbReference type="ARBA" id="ARBA00022656"/>
    </source>
</evidence>
<dbReference type="GO" id="GO:0005576">
    <property type="term" value="C:extracellular region"/>
    <property type="evidence" value="ECO:0007669"/>
    <property type="project" value="UniProtKB-SubCell"/>
</dbReference>
<evidence type="ECO:0000256" key="5">
    <source>
        <dbReference type="ARBA" id="ARBA00022801"/>
    </source>
</evidence>
<keyword evidence="4" id="KW-0645">Protease</keyword>
<keyword evidence="7" id="KW-1015">Disulfide bond</keyword>
<reference evidence="13 14" key="1">
    <citation type="submission" date="2023-11" db="EMBL/GenBank/DDBJ databases">
        <authorList>
            <person name="Hedman E."/>
            <person name="Englund M."/>
            <person name="Stromberg M."/>
            <person name="Nyberg Akerstrom W."/>
            <person name="Nylinder S."/>
            <person name="Jareborg N."/>
            <person name="Kallberg Y."/>
            <person name="Kronander E."/>
        </authorList>
    </citation>
    <scope>NUCLEOTIDE SEQUENCE [LARGE SCALE GENOMIC DNA]</scope>
</reference>
<accession>A0AAV1KI56</accession>
<dbReference type="Gene3D" id="2.40.10.10">
    <property type="entry name" value="Trypsin-like serine proteases"/>
    <property type="match status" value="2"/>
</dbReference>
<keyword evidence="8" id="KW-1199">Hemostasis impairing toxin</keyword>